<feature type="region of interest" description="Disordered" evidence="6">
    <location>
        <begin position="1"/>
        <end position="50"/>
    </location>
</feature>
<evidence type="ECO:0000256" key="1">
    <source>
        <dbReference type="ARBA" id="ARBA00008560"/>
    </source>
</evidence>
<dbReference type="InterPro" id="IPR011332">
    <property type="entry name" value="Ribosomal_zn-bd"/>
</dbReference>
<keyword evidence="3 5" id="KW-0687">Ribonucleoprotein</keyword>
<gene>
    <name evidence="5" type="primary">rpmF</name>
    <name evidence="7" type="ORF">C8N30_0071</name>
</gene>
<dbReference type="EMBL" id="RAQK01000001">
    <property type="protein sequence ID" value="RKE95536.1"/>
    <property type="molecule type" value="Genomic_DNA"/>
</dbReference>
<keyword evidence="8" id="KW-1185">Reference proteome</keyword>
<dbReference type="GO" id="GO:0015934">
    <property type="term" value="C:large ribosomal subunit"/>
    <property type="evidence" value="ECO:0007669"/>
    <property type="project" value="InterPro"/>
</dbReference>
<dbReference type="PANTHER" id="PTHR35534">
    <property type="entry name" value="50S RIBOSOMAL PROTEIN L32"/>
    <property type="match status" value="1"/>
</dbReference>
<dbReference type="GO" id="GO:0006412">
    <property type="term" value="P:translation"/>
    <property type="evidence" value="ECO:0007669"/>
    <property type="project" value="UniProtKB-UniRule"/>
</dbReference>
<dbReference type="NCBIfam" id="TIGR01031">
    <property type="entry name" value="rpmF_bact"/>
    <property type="match status" value="1"/>
</dbReference>
<dbReference type="InterPro" id="IPR044957">
    <property type="entry name" value="Ribosomal_bL32_bact"/>
</dbReference>
<keyword evidence="2 5" id="KW-0689">Ribosomal protein</keyword>
<comment type="similarity">
    <text evidence="1 5">Belongs to the bacterial ribosomal protein bL32 family.</text>
</comment>
<dbReference type="HAMAP" id="MF_00340">
    <property type="entry name" value="Ribosomal_bL32"/>
    <property type="match status" value="1"/>
</dbReference>
<comment type="caution">
    <text evidence="7">The sequence shown here is derived from an EMBL/GenBank/DDBJ whole genome shotgun (WGS) entry which is preliminary data.</text>
</comment>
<dbReference type="STRING" id="1443111.Z949_2025"/>
<dbReference type="AlphaFoldDB" id="A0A420DMM8"/>
<accession>A0A420DMM8</accession>
<dbReference type="Proteomes" id="UP000284407">
    <property type="component" value="Unassembled WGS sequence"/>
</dbReference>
<reference evidence="7 8" key="1">
    <citation type="submission" date="2018-09" db="EMBL/GenBank/DDBJ databases">
        <title>Genomic Encyclopedia of Archaeal and Bacterial Type Strains, Phase II (KMG-II): from individual species to whole genera.</title>
        <authorList>
            <person name="Goeker M."/>
        </authorList>
    </citation>
    <scope>NUCLEOTIDE SEQUENCE [LARGE SCALE GENOMIC DNA]</scope>
    <source>
        <strain evidence="7 8">DSM 11458</strain>
    </source>
</reference>
<organism evidence="7 8">
    <name type="scientific">Sulfitobacter guttiformis</name>
    <dbReference type="NCBI Taxonomy" id="74349"/>
    <lineage>
        <taxon>Bacteria</taxon>
        <taxon>Pseudomonadati</taxon>
        <taxon>Pseudomonadota</taxon>
        <taxon>Alphaproteobacteria</taxon>
        <taxon>Rhodobacterales</taxon>
        <taxon>Roseobacteraceae</taxon>
        <taxon>Sulfitobacter</taxon>
    </lineage>
</organism>
<name>A0A420DMM8_9RHOB</name>
<proteinExistence type="inferred from homology"/>
<evidence type="ECO:0000313" key="8">
    <source>
        <dbReference type="Proteomes" id="UP000284407"/>
    </source>
</evidence>
<dbReference type="SUPFAM" id="SSF57829">
    <property type="entry name" value="Zn-binding ribosomal proteins"/>
    <property type="match status" value="1"/>
</dbReference>
<evidence type="ECO:0000256" key="3">
    <source>
        <dbReference type="ARBA" id="ARBA00023274"/>
    </source>
</evidence>
<dbReference type="Pfam" id="PF01783">
    <property type="entry name" value="Ribosomal_L32p"/>
    <property type="match status" value="1"/>
</dbReference>
<evidence type="ECO:0000256" key="4">
    <source>
        <dbReference type="ARBA" id="ARBA00035178"/>
    </source>
</evidence>
<evidence type="ECO:0000256" key="2">
    <source>
        <dbReference type="ARBA" id="ARBA00022980"/>
    </source>
</evidence>
<protein>
    <recommendedName>
        <fullName evidence="4 5">Large ribosomal subunit protein bL32</fullName>
    </recommendedName>
</protein>
<sequence>MKPRPDAADLRTMAPNTKAPDMAVQQNKVSKSRRNNRRSHDSLTAANPNECTNCGELKRPHHVCSACGHYADKEVVAQNDEIDLDEDAA</sequence>
<evidence type="ECO:0000313" key="7">
    <source>
        <dbReference type="EMBL" id="RKE95536.1"/>
    </source>
</evidence>
<evidence type="ECO:0000256" key="5">
    <source>
        <dbReference type="HAMAP-Rule" id="MF_00340"/>
    </source>
</evidence>
<dbReference type="GO" id="GO:0003735">
    <property type="term" value="F:structural constituent of ribosome"/>
    <property type="evidence" value="ECO:0007669"/>
    <property type="project" value="InterPro"/>
</dbReference>
<evidence type="ECO:0000256" key="6">
    <source>
        <dbReference type="SAM" id="MobiDB-lite"/>
    </source>
</evidence>
<dbReference type="InterPro" id="IPR002677">
    <property type="entry name" value="Ribosomal_bL32"/>
</dbReference>
<dbReference type="PANTHER" id="PTHR35534:SF1">
    <property type="entry name" value="LARGE RIBOSOMAL SUBUNIT PROTEIN BL32"/>
    <property type="match status" value="1"/>
</dbReference>